<evidence type="ECO:0000313" key="3">
    <source>
        <dbReference type="EMBL" id="QCK87752.1"/>
    </source>
</evidence>
<feature type="compositionally biased region" description="Low complexity" evidence="1">
    <location>
        <begin position="166"/>
        <end position="186"/>
    </location>
</feature>
<dbReference type="Proteomes" id="UP000298588">
    <property type="component" value="Chromosome"/>
</dbReference>
<sequence>MVLLIEMLALWLAAAVAMGAVTGGLSAGSSDARGLRPVLVAAIAIGGFALALWFSGVAEGRDALWLDVGLLMLGAYGLGALIGLVVVRLANRAPGPIHAEAPPVPGVAMAAAPTDPLPDAVQPVAASGEAAVSAESPVADAKPARAKSTKAKAAKQEPAEAKPAKAKPAAARKAPQPAEPAAPASAAKRRKPKA</sequence>
<reference evidence="3 4" key="1">
    <citation type="submission" date="2019-04" db="EMBL/GenBank/DDBJ databases">
        <title>Phreatobacter aquaticus sp. nov.</title>
        <authorList>
            <person name="Choi A."/>
            <person name="Baek K."/>
        </authorList>
    </citation>
    <scope>NUCLEOTIDE SEQUENCE [LARGE SCALE GENOMIC DNA]</scope>
    <source>
        <strain evidence="3 4">NMCR1094</strain>
    </source>
</reference>
<dbReference type="RefSeq" id="WP_137101080.1">
    <property type="nucleotide sequence ID" value="NZ_CP039865.1"/>
</dbReference>
<feature type="transmembrane region" description="Helical" evidence="2">
    <location>
        <begin position="64"/>
        <end position="87"/>
    </location>
</feature>
<feature type="compositionally biased region" description="Basic and acidic residues" evidence="1">
    <location>
        <begin position="154"/>
        <end position="163"/>
    </location>
</feature>
<feature type="compositionally biased region" description="Basic residues" evidence="1">
    <location>
        <begin position="144"/>
        <end position="153"/>
    </location>
</feature>
<feature type="compositionally biased region" description="Low complexity" evidence="1">
    <location>
        <begin position="132"/>
        <end position="141"/>
    </location>
</feature>
<accession>A0A4D7QUV6</accession>
<organism evidence="3 4">
    <name type="scientific">Phreatobacter aquaticus</name>
    <dbReference type="NCBI Taxonomy" id="2570229"/>
    <lineage>
        <taxon>Bacteria</taxon>
        <taxon>Pseudomonadati</taxon>
        <taxon>Pseudomonadota</taxon>
        <taxon>Alphaproteobacteria</taxon>
        <taxon>Hyphomicrobiales</taxon>
        <taxon>Phreatobacteraceae</taxon>
        <taxon>Phreatobacter</taxon>
    </lineage>
</organism>
<keyword evidence="2" id="KW-0812">Transmembrane</keyword>
<feature type="region of interest" description="Disordered" evidence="1">
    <location>
        <begin position="132"/>
        <end position="194"/>
    </location>
</feature>
<evidence type="ECO:0000256" key="1">
    <source>
        <dbReference type="SAM" id="MobiDB-lite"/>
    </source>
</evidence>
<dbReference type="KEGG" id="paqt:E8L99_19345"/>
<keyword evidence="2" id="KW-0472">Membrane</keyword>
<feature type="transmembrane region" description="Helical" evidence="2">
    <location>
        <begin position="35"/>
        <end position="57"/>
    </location>
</feature>
<proteinExistence type="predicted"/>
<gene>
    <name evidence="3" type="ORF">E8L99_19345</name>
</gene>
<protein>
    <submittedName>
        <fullName evidence="3">Uncharacterized protein</fullName>
    </submittedName>
</protein>
<keyword evidence="4" id="KW-1185">Reference proteome</keyword>
<keyword evidence="2" id="KW-1133">Transmembrane helix</keyword>
<dbReference type="EMBL" id="CP039865">
    <property type="protein sequence ID" value="QCK87752.1"/>
    <property type="molecule type" value="Genomic_DNA"/>
</dbReference>
<evidence type="ECO:0000256" key="2">
    <source>
        <dbReference type="SAM" id="Phobius"/>
    </source>
</evidence>
<dbReference type="AlphaFoldDB" id="A0A4D7QUV6"/>
<evidence type="ECO:0000313" key="4">
    <source>
        <dbReference type="Proteomes" id="UP000298588"/>
    </source>
</evidence>
<name>A0A4D7QUV6_9HYPH</name>